<dbReference type="EMBL" id="CAJPEX010002801">
    <property type="protein sequence ID" value="CAG0921504.1"/>
    <property type="molecule type" value="Genomic_DNA"/>
</dbReference>
<dbReference type="PANTHER" id="PTHR13318:SF193">
    <property type="entry name" value="F-BOX_LRR-REPEAT PROTEIN 16"/>
    <property type="match status" value="1"/>
</dbReference>
<accession>A0A7R9BTK5</accession>
<dbReference type="PANTHER" id="PTHR13318">
    <property type="entry name" value="PARTNER OF PAIRED, ISOFORM B-RELATED"/>
    <property type="match status" value="1"/>
</dbReference>
<dbReference type="PROSITE" id="PS51257">
    <property type="entry name" value="PROKAR_LIPOPROTEIN"/>
    <property type="match status" value="1"/>
</dbReference>
<feature type="domain" description="F-box/LRR-repeat protein 15-like leucin rich repeat" evidence="1">
    <location>
        <begin position="8"/>
        <end position="118"/>
    </location>
</feature>
<dbReference type="SMART" id="SM00367">
    <property type="entry name" value="LRR_CC"/>
    <property type="match status" value="4"/>
</dbReference>
<evidence type="ECO:0000259" key="1">
    <source>
        <dbReference type="Pfam" id="PF25372"/>
    </source>
</evidence>
<evidence type="ECO:0000313" key="2">
    <source>
        <dbReference type="EMBL" id="CAD7281352.1"/>
    </source>
</evidence>
<proteinExistence type="predicted"/>
<dbReference type="Gene3D" id="3.80.10.10">
    <property type="entry name" value="Ribonuclease Inhibitor"/>
    <property type="match status" value="2"/>
</dbReference>
<dbReference type="EMBL" id="OA884838">
    <property type="protein sequence ID" value="CAD7281352.1"/>
    <property type="molecule type" value="Genomic_DNA"/>
</dbReference>
<dbReference type="Pfam" id="PF25372">
    <property type="entry name" value="DUF7885"/>
    <property type="match status" value="1"/>
</dbReference>
<dbReference type="InterPro" id="IPR057207">
    <property type="entry name" value="FBXL15_LRR"/>
</dbReference>
<keyword evidence="3" id="KW-1185">Reference proteome</keyword>
<name>A0A7R9BTK5_9CRUS</name>
<protein>
    <recommendedName>
        <fullName evidence="1">F-box/LRR-repeat protein 15-like leucin rich repeat domain-containing protein</fullName>
    </recommendedName>
</protein>
<dbReference type="GO" id="GO:0031146">
    <property type="term" value="P:SCF-dependent proteasomal ubiquitin-dependent protein catabolic process"/>
    <property type="evidence" value="ECO:0007669"/>
    <property type="project" value="TreeGrafter"/>
</dbReference>
<dbReference type="OrthoDB" id="6369003at2759"/>
<gene>
    <name evidence="2" type="ORF">NMOB1V02_LOCUS8999</name>
</gene>
<dbReference type="InterPro" id="IPR006553">
    <property type="entry name" value="Leu-rich_rpt_Cys-con_subtyp"/>
</dbReference>
<dbReference type="AlphaFoldDB" id="A0A7R9BTK5"/>
<dbReference type="Proteomes" id="UP000678499">
    <property type="component" value="Unassembled WGS sequence"/>
</dbReference>
<dbReference type="InterPro" id="IPR032675">
    <property type="entry name" value="LRR_dom_sf"/>
</dbReference>
<evidence type="ECO:0000313" key="3">
    <source>
        <dbReference type="Proteomes" id="UP000678499"/>
    </source>
</evidence>
<reference evidence="2" key="1">
    <citation type="submission" date="2020-11" db="EMBL/GenBank/DDBJ databases">
        <authorList>
            <person name="Tran Van P."/>
        </authorList>
    </citation>
    <scope>NUCLEOTIDE SEQUENCE</scope>
</reference>
<dbReference type="GO" id="GO:0019005">
    <property type="term" value="C:SCF ubiquitin ligase complex"/>
    <property type="evidence" value="ECO:0007669"/>
    <property type="project" value="TreeGrafter"/>
</dbReference>
<dbReference type="SUPFAM" id="SSF52047">
    <property type="entry name" value="RNI-like"/>
    <property type="match status" value="1"/>
</dbReference>
<organism evidence="2">
    <name type="scientific">Notodromas monacha</name>
    <dbReference type="NCBI Taxonomy" id="399045"/>
    <lineage>
        <taxon>Eukaryota</taxon>
        <taxon>Metazoa</taxon>
        <taxon>Ecdysozoa</taxon>
        <taxon>Arthropoda</taxon>
        <taxon>Crustacea</taxon>
        <taxon>Oligostraca</taxon>
        <taxon>Ostracoda</taxon>
        <taxon>Podocopa</taxon>
        <taxon>Podocopida</taxon>
        <taxon>Cypridocopina</taxon>
        <taxon>Cypridoidea</taxon>
        <taxon>Cyprididae</taxon>
        <taxon>Notodromas</taxon>
    </lineage>
</organism>
<sequence length="141" mass="15613">MMRLTGALSNLTSLSLSGCSKISDEGIEVIAEHMRRLKCLDLSWCPRLTDAALEYIACDLGQLEELALDRCILVTDIGLGYLSTMVTITFLSLRWCPQIRDFGMQHICGMRNLRILFLAAPLESHCGPDIGLTAVWSLPNV</sequence>